<evidence type="ECO:0000313" key="2">
    <source>
        <dbReference type="Proteomes" id="UP000375470"/>
    </source>
</evidence>
<sequence>MYFAMDLGDDCQIWGLNDAPIWVSLRMTVKLWGKPGVSVRFALKWGIYRDFSAFWGCFGHKISMVESLIYLGFGGRMLDRAWNVVVKCLLRLVMSLSITYS</sequence>
<dbReference type="KEGG" id="vg:65122952"/>
<dbReference type="GeneID" id="65122952"/>
<dbReference type="EMBL" id="MN444876">
    <property type="protein sequence ID" value="QGH76510.1"/>
    <property type="molecule type" value="Genomic_DNA"/>
</dbReference>
<proteinExistence type="predicted"/>
<reference evidence="1 2" key="1">
    <citation type="submission" date="2019-09" db="EMBL/GenBank/DDBJ databases">
        <authorList>
            <person name="Cummings J.R."/>
            <person name="Eaglin Z.M."/>
            <person name="Kluemper A.J."/>
            <person name="Powell E.A."/>
            <person name="Stamm J."/>
            <person name="Thompson S.A."/>
            <person name="Tolsma S."/>
            <person name="Caruso S.M."/>
            <person name="Garlena R.A."/>
            <person name="Russell D.A."/>
            <person name="Pope W.H."/>
            <person name="Jacobs-Se D."/>
            <person name="Hatfull G.F."/>
        </authorList>
    </citation>
    <scope>NUCLEOTIDE SEQUENCE [LARGE SCALE GENOMIC DNA]</scope>
</reference>
<gene>
    <name evidence="1" type="primary">238</name>
    <name evidence="1" type="ORF">SEA_DAUBENSKI_243</name>
</gene>
<keyword evidence="2" id="KW-1185">Reference proteome</keyword>
<name>A0A5Q2WGI4_9CAUD</name>
<protein>
    <submittedName>
        <fullName evidence="1">Uncharacterized protein</fullName>
    </submittedName>
</protein>
<accession>A0A5Q2WGI4</accession>
<evidence type="ECO:0000313" key="1">
    <source>
        <dbReference type="EMBL" id="QGH76510.1"/>
    </source>
</evidence>
<organism evidence="1 2">
    <name type="scientific">Streptomyces phage Daubenski</name>
    <dbReference type="NCBI Taxonomy" id="2653725"/>
    <lineage>
        <taxon>Viruses</taxon>
        <taxon>Duplodnaviria</taxon>
        <taxon>Heunggongvirae</taxon>
        <taxon>Uroviricota</taxon>
        <taxon>Caudoviricetes</taxon>
        <taxon>Stanwilliamsviridae</taxon>
        <taxon>Boydwoodruffvirinae</taxon>
        <taxon>Samistivirus</taxon>
        <taxon>Samistivirus daubenski</taxon>
    </lineage>
</organism>
<dbReference type="RefSeq" id="YP_010104967.1">
    <property type="nucleotide sequence ID" value="NC_055822.1"/>
</dbReference>
<dbReference type="Proteomes" id="UP000375470">
    <property type="component" value="Segment"/>
</dbReference>